<dbReference type="Pfam" id="PF24694">
    <property type="entry name" value="LNS2_PITM1-3"/>
    <property type="match status" value="1"/>
</dbReference>
<accession>A0ABD0NIP6</accession>
<evidence type="ECO:0000256" key="3">
    <source>
        <dbReference type="ARBA" id="ARBA00023136"/>
    </source>
</evidence>
<dbReference type="Proteomes" id="UP001529510">
    <property type="component" value="Unassembled WGS sequence"/>
</dbReference>
<evidence type="ECO:0000256" key="1">
    <source>
        <dbReference type="ARBA" id="ARBA00004308"/>
    </source>
</evidence>
<comment type="subcellular location">
    <subcellularLocation>
        <location evidence="1">Endomembrane system</location>
    </subcellularLocation>
</comment>
<keyword evidence="3" id="KW-0472">Membrane</keyword>
<dbReference type="PANTHER" id="PTHR10658:SF27">
    <property type="entry name" value="PHOSPHATIDYLINOSITOL TRANSFER PROTEIN BETA ISOFORM"/>
    <property type="match status" value="1"/>
</dbReference>
<dbReference type="GO" id="GO:0008289">
    <property type="term" value="F:lipid binding"/>
    <property type="evidence" value="ECO:0007669"/>
    <property type="project" value="UniProtKB-KW"/>
</dbReference>
<evidence type="ECO:0000256" key="2">
    <source>
        <dbReference type="ARBA" id="ARBA00023121"/>
    </source>
</evidence>
<feature type="non-terminal residue" evidence="4">
    <location>
        <position position="1"/>
    </location>
</feature>
<proteinExistence type="predicted"/>
<gene>
    <name evidence="4" type="ORF">M9458_041233</name>
</gene>
<protein>
    <submittedName>
        <fullName evidence="4">Uncharacterized protein</fullName>
    </submittedName>
</protein>
<evidence type="ECO:0000313" key="5">
    <source>
        <dbReference type="Proteomes" id="UP001529510"/>
    </source>
</evidence>
<dbReference type="AlphaFoldDB" id="A0ABD0NIP6"/>
<keyword evidence="2" id="KW-0446">Lipid-binding</keyword>
<sequence length="54" mass="6443">HWQDLGYLIIYVTGRPDMQKQRHNFPQGMVFFSEGLVHDPLRQKTIFLKSLVKE</sequence>
<comment type="caution">
    <text evidence="4">The sequence shown here is derived from an EMBL/GenBank/DDBJ whole genome shotgun (WGS) entry which is preliminary data.</text>
</comment>
<dbReference type="GO" id="GO:0012505">
    <property type="term" value="C:endomembrane system"/>
    <property type="evidence" value="ECO:0007669"/>
    <property type="project" value="UniProtKB-SubCell"/>
</dbReference>
<organism evidence="4 5">
    <name type="scientific">Cirrhinus mrigala</name>
    <name type="common">Mrigala</name>
    <dbReference type="NCBI Taxonomy" id="683832"/>
    <lineage>
        <taxon>Eukaryota</taxon>
        <taxon>Metazoa</taxon>
        <taxon>Chordata</taxon>
        <taxon>Craniata</taxon>
        <taxon>Vertebrata</taxon>
        <taxon>Euteleostomi</taxon>
        <taxon>Actinopterygii</taxon>
        <taxon>Neopterygii</taxon>
        <taxon>Teleostei</taxon>
        <taxon>Ostariophysi</taxon>
        <taxon>Cypriniformes</taxon>
        <taxon>Cyprinidae</taxon>
        <taxon>Labeoninae</taxon>
        <taxon>Labeonini</taxon>
        <taxon>Cirrhinus</taxon>
    </lineage>
</organism>
<dbReference type="PANTHER" id="PTHR10658">
    <property type="entry name" value="PHOSPHATIDYLINOSITOL TRANSFER PROTEIN"/>
    <property type="match status" value="1"/>
</dbReference>
<name>A0ABD0NIP6_CIRMR</name>
<keyword evidence="5" id="KW-1185">Reference proteome</keyword>
<dbReference type="EMBL" id="JAMKFB020000021">
    <property type="protein sequence ID" value="KAL0161837.1"/>
    <property type="molecule type" value="Genomic_DNA"/>
</dbReference>
<feature type="non-terminal residue" evidence="4">
    <location>
        <position position="54"/>
    </location>
</feature>
<evidence type="ECO:0000313" key="4">
    <source>
        <dbReference type="EMBL" id="KAL0161837.1"/>
    </source>
</evidence>
<reference evidence="4 5" key="1">
    <citation type="submission" date="2024-05" db="EMBL/GenBank/DDBJ databases">
        <title>Genome sequencing and assembly of Indian major carp, Cirrhinus mrigala (Hamilton, 1822).</title>
        <authorList>
            <person name="Mohindra V."/>
            <person name="Chowdhury L.M."/>
            <person name="Lal K."/>
            <person name="Jena J.K."/>
        </authorList>
    </citation>
    <scope>NUCLEOTIDE SEQUENCE [LARGE SCALE GENOMIC DNA]</scope>
    <source>
        <strain evidence="4">CM1030</strain>
        <tissue evidence="4">Blood</tissue>
    </source>
</reference>
<dbReference type="InterPro" id="IPR001666">
    <property type="entry name" value="PI_transfer"/>
</dbReference>